<evidence type="ECO:0000256" key="8">
    <source>
        <dbReference type="SAM" id="SignalP"/>
    </source>
</evidence>
<keyword evidence="8" id="KW-0732">Signal</keyword>
<dbReference type="InterPro" id="IPR000719">
    <property type="entry name" value="Prot_kinase_dom"/>
</dbReference>
<name>A0ABM3HTP5_9MYRT</name>
<gene>
    <name evidence="11" type="primary">LOC115741276</name>
</gene>
<evidence type="ECO:0000256" key="6">
    <source>
        <dbReference type="ARBA" id="ARBA00023136"/>
    </source>
</evidence>
<evidence type="ECO:0000256" key="5">
    <source>
        <dbReference type="ARBA" id="ARBA00022989"/>
    </source>
</evidence>
<evidence type="ECO:0000256" key="3">
    <source>
        <dbReference type="ARBA" id="ARBA00022692"/>
    </source>
</evidence>
<dbReference type="RefSeq" id="XP_048139974.1">
    <property type="nucleotide sequence ID" value="XM_048284017.1"/>
</dbReference>
<evidence type="ECO:0000313" key="11">
    <source>
        <dbReference type="RefSeq" id="XP_048139974.1"/>
    </source>
</evidence>
<dbReference type="Gene3D" id="1.10.510.10">
    <property type="entry name" value="Transferase(Phosphotransferase) domain 1"/>
    <property type="match status" value="1"/>
</dbReference>
<dbReference type="Pfam" id="PF08263">
    <property type="entry name" value="LRRNT_2"/>
    <property type="match status" value="1"/>
</dbReference>
<dbReference type="Pfam" id="PF00560">
    <property type="entry name" value="LRR_1"/>
    <property type="match status" value="3"/>
</dbReference>
<dbReference type="PANTHER" id="PTHR48007">
    <property type="entry name" value="LEUCINE-RICH REPEAT RECEPTOR-LIKE PROTEIN KINASE PXC1"/>
    <property type="match status" value="1"/>
</dbReference>
<dbReference type="Pfam" id="PF07714">
    <property type="entry name" value="PK_Tyr_Ser-Thr"/>
    <property type="match status" value="1"/>
</dbReference>
<dbReference type="InterPro" id="IPR046959">
    <property type="entry name" value="PRK1-6/SRF4-like"/>
</dbReference>
<protein>
    <submittedName>
        <fullName evidence="11">Probable inactive receptor kinase At2g26730</fullName>
    </submittedName>
</protein>
<proteinExistence type="predicted"/>
<feature type="compositionally biased region" description="Polar residues" evidence="7">
    <location>
        <begin position="305"/>
        <end position="315"/>
    </location>
</feature>
<dbReference type="GO" id="GO:0016301">
    <property type="term" value="F:kinase activity"/>
    <property type="evidence" value="ECO:0007669"/>
    <property type="project" value="UniProtKB-KW"/>
</dbReference>
<sequence>MRRTLSWVLAVPFFWLLGLTGSVVEVEVRSSLISFLGNLSNSAAAIGWERESDPCLDSWNGVVCNVGNASVTRLRLEGLNLSGSLDVGSLCNVPAVAQSLTHLILNGNNLRGGVPAEISICRQLTHLQIGGNKFEGKLPDSLAALDNLKVLNVSHNNFSGTLPNLSRISGLQTFLAQENQLSGKIPVFDFYNLDDFNVSFNNFSGQIPDVARYFNSSSFIGNPLLCGYPLQKNCPRDKGKGSSGDQELMYSGYAILGSILVGIVVFKLCKKKRKTDEDDAENKVLAIDGSRNKATVPSSEHRTSAIPNRSEVSANSVESGTVSSSLVVITSPTMKGLRLEELLRAPAEMLRRGKHGSLYKVICDSGETYAVKRIKDWAISGEDFKKRMQRIDQVKHPNVLSVAAFYSFKQEKLLVYEFQQNGSLFMLLHGTQMGKAFQWGSRLNFAASIAEGLAAMHRELSDVDIAHGNLKSSNILLTKDMEPCISEYGLMAQYDHQEMTPSTNPGLKPDDKPNSSMSRAFGSDVYSFGVILLELLTRKMVHDSGFDLPKWVLSVVQEEWTVEVFDKSLISEGASEEQMVYLLQVAIKCVNRSPEARPSMTQVASMIATIKDEEDRSLSPKRS</sequence>
<keyword evidence="10" id="KW-1185">Reference proteome</keyword>
<dbReference type="InterPro" id="IPR001611">
    <property type="entry name" value="Leu-rich_rpt"/>
</dbReference>
<dbReference type="InterPro" id="IPR011009">
    <property type="entry name" value="Kinase-like_dom_sf"/>
</dbReference>
<dbReference type="InterPro" id="IPR013210">
    <property type="entry name" value="LRR_N_plant-typ"/>
</dbReference>
<keyword evidence="11" id="KW-0675">Receptor</keyword>
<evidence type="ECO:0000256" key="4">
    <source>
        <dbReference type="ARBA" id="ARBA00022737"/>
    </source>
</evidence>
<reference evidence="11" key="1">
    <citation type="submission" date="2025-08" db="UniProtKB">
        <authorList>
            <consortium name="RefSeq"/>
        </authorList>
    </citation>
    <scope>IDENTIFICATION</scope>
    <source>
        <tissue evidence="11">Leaf</tissue>
    </source>
</reference>
<dbReference type="InterPro" id="IPR001245">
    <property type="entry name" value="Ser-Thr/Tyr_kinase_cat_dom"/>
</dbReference>
<keyword evidence="4" id="KW-0677">Repeat</keyword>
<keyword evidence="5" id="KW-1133">Transmembrane helix</keyword>
<dbReference type="InterPro" id="IPR032675">
    <property type="entry name" value="LRR_dom_sf"/>
</dbReference>
<keyword evidence="3" id="KW-0812">Transmembrane</keyword>
<keyword evidence="2" id="KW-0433">Leucine-rich repeat</keyword>
<dbReference type="PROSITE" id="PS51450">
    <property type="entry name" value="LRR"/>
    <property type="match status" value="1"/>
</dbReference>
<feature type="region of interest" description="Disordered" evidence="7">
    <location>
        <begin position="292"/>
        <end position="315"/>
    </location>
</feature>
<evidence type="ECO:0000256" key="7">
    <source>
        <dbReference type="SAM" id="MobiDB-lite"/>
    </source>
</evidence>
<evidence type="ECO:0000256" key="2">
    <source>
        <dbReference type="ARBA" id="ARBA00022614"/>
    </source>
</evidence>
<evidence type="ECO:0000259" key="9">
    <source>
        <dbReference type="PROSITE" id="PS50011"/>
    </source>
</evidence>
<feature type="domain" description="Protein kinase" evidence="9">
    <location>
        <begin position="344"/>
        <end position="610"/>
    </location>
</feature>
<evidence type="ECO:0000313" key="10">
    <source>
        <dbReference type="Proteomes" id="UP000827889"/>
    </source>
</evidence>
<accession>A0ABM3HTP5</accession>
<dbReference type="SUPFAM" id="SSF52058">
    <property type="entry name" value="L domain-like"/>
    <property type="match status" value="1"/>
</dbReference>
<dbReference type="Gene3D" id="3.80.10.10">
    <property type="entry name" value="Ribonuclease Inhibitor"/>
    <property type="match status" value="2"/>
</dbReference>
<organism evidence="10 11">
    <name type="scientific">Rhodamnia argentea</name>
    <dbReference type="NCBI Taxonomy" id="178133"/>
    <lineage>
        <taxon>Eukaryota</taxon>
        <taxon>Viridiplantae</taxon>
        <taxon>Streptophyta</taxon>
        <taxon>Embryophyta</taxon>
        <taxon>Tracheophyta</taxon>
        <taxon>Spermatophyta</taxon>
        <taxon>Magnoliopsida</taxon>
        <taxon>eudicotyledons</taxon>
        <taxon>Gunneridae</taxon>
        <taxon>Pentapetalae</taxon>
        <taxon>rosids</taxon>
        <taxon>malvids</taxon>
        <taxon>Myrtales</taxon>
        <taxon>Myrtaceae</taxon>
        <taxon>Myrtoideae</taxon>
        <taxon>Myrteae</taxon>
        <taxon>Australasian group</taxon>
        <taxon>Rhodamnia</taxon>
    </lineage>
</organism>
<keyword evidence="6" id="KW-0472">Membrane</keyword>
<evidence type="ECO:0000256" key="1">
    <source>
        <dbReference type="ARBA" id="ARBA00004370"/>
    </source>
</evidence>
<feature type="signal peptide" evidence="8">
    <location>
        <begin position="1"/>
        <end position="25"/>
    </location>
</feature>
<dbReference type="SUPFAM" id="SSF56112">
    <property type="entry name" value="Protein kinase-like (PK-like)"/>
    <property type="match status" value="1"/>
</dbReference>
<keyword evidence="11" id="KW-0418">Kinase</keyword>
<keyword evidence="11" id="KW-0808">Transferase</keyword>
<comment type="subcellular location">
    <subcellularLocation>
        <location evidence="1">Membrane</location>
    </subcellularLocation>
</comment>
<feature type="chain" id="PRO_5045824136" evidence="8">
    <location>
        <begin position="26"/>
        <end position="623"/>
    </location>
</feature>
<dbReference type="GeneID" id="115741276"/>
<dbReference type="Proteomes" id="UP000827889">
    <property type="component" value="Chromosome 8"/>
</dbReference>
<dbReference type="Gene3D" id="3.30.200.20">
    <property type="entry name" value="Phosphorylase Kinase, domain 1"/>
    <property type="match status" value="1"/>
</dbReference>
<dbReference type="PANTHER" id="PTHR48007:SF79">
    <property type="entry name" value="(WILD MALAYSIAN BANANA) HYPOTHETICAL PROTEIN"/>
    <property type="match status" value="1"/>
</dbReference>
<dbReference type="PROSITE" id="PS50011">
    <property type="entry name" value="PROTEIN_KINASE_DOM"/>
    <property type="match status" value="1"/>
</dbReference>